<dbReference type="InterPro" id="IPR013783">
    <property type="entry name" value="Ig-like_fold"/>
</dbReference>
<dbReference type="GO" id="GO:0016020">
    <property type="term" value="C:membrane"/>
    <property type="evidence" value="ECO:0007669"/>
    <property type="project" value="UniProtKB-SubCell"/>
</dbReference>
<evidence type="ECO:0000313" key="6">
    <source>
        <dbReference type="Ensembl" id="ENSSFOP00015029441.2"/>
    </source>
</evidence>
<dbReference type="Ensembl" id="ENSSFOT00015029777.2">
    <property type="protein sequence ID" value="ENSSFOP00015029441.2"/>
    <property type="gene ID" value="ENSSFOG00015018925.2"/>
</dbReference>
<evidence type="ECO:0000256" key="4">
    <source>
        <dbReference type="ARBA" id="ARBA00023180"/>
    </source>
</evidence>
<name>A0A8C9SDN2_SCLFO</name>
<dbReference type="OrthoDB" id="9835793at2759"/>
<evidence type="ECO:0000256" key="1">
    <source>
        <dbReference type="ARBA" id="ARBA00004370"/>
    </source>
</evidence>
<reference evidence="6 7" key="1">
    <citation type="submission" date="2019-04" db="EMBL/GenBank/DDBJ databases">
        <authorList>
            <consortium name="Wellcome Sanger Institute Data Sharing"/>
        </authorList>
    </citation>
    <scope>NUCLEOTIDE SEQUENCE [LARGE SCALE GENOMIC DNA]</scope>
</reference>
<keyword evidence="3" id="KW-0472">Membrane</keyword>
<dbReference type="AlphaFoldDB" id="A0A8C9SDN2"/>
<dbReference type="InterPro" id="IPR036179">
    <property type="entry name" value="Ig-like_dom_sf"/>
</dbReference>
<dbReference type="PANTHER" id="PTHR12080:SF48">
    <property type="entry name" value="IMMUNOGLOBULIN SUBTYPE DOMAIN-CONTAINING PROTEIN"/>
    <property type="match status" value="1"/>
</dbReference>
<dbReference type="Pfam" id="PF07686">
    <property type="entry name" value="V-set"/>
    <property type="match status" value="1"/>
</dbReference>
<dbReference type="InterPro" id="IPR015631">
    <property type="entry name" value="CD2/SLAM_rcpt"/>
</dbReference>
<dbReference type="SUPFAM" id="SSF48726">
    <property type="entry name" value="Immunoglobulin"/>
    <property type="match status" value="2"/>
</dbReference>
<proteinExistence type="predicted"/>
<evidence type="ECO:0000313" key="7">
    <source>
        <dbReference type="Proteomes" id="UP000694397"/>
    </source>
</evidence>
<keyword evidence="2" id="KW-0732">Signal</keyword>
<evidence type="ECO:0000256" key="3">
    <source>
        <dbReference type="ARBA" id="ARBA00023136"/>
    </source>
</evidence>
<accession>A0A8C9SDN2</accession>
<evidence type="ECO:0000256" key="2">
    <source>
        <dbReference type="ARBA" id="ARBA00022729"/>
    </source>
</evidence>
<evidence type="ECO:0000259" key="5">
    <source>
        <dbReference type="Pfam" id="PF07686"/>
    </source>
</evidence>
<dbReference type="GeneTree" id="ENSGT01030000234540"/>
<dbReference type="PANTHER" id="PTHR12080">
    <property type="entry name" value="SIGNALING LYMPHOCYTIC ACTIVATION MOLECULE"/>
    <property type="match status" value="1"/>
</dbReference>
<dbReference type="Pfam" id="PF13895">
    <property type="entry name" value="Ig_2"/>
    <property type="match status" value="1"/>
</dbReference>
<dbReference type="Proteomes" id="UP000694397">
    <property type="component" value="Chromosome 5"/>
</dbReference>
<organism evidence="6 7">
    <name type="scientific">Scleropages formosus</name>
    <name type="common">Asian bonytongue</name>
    <name type="synonym">Osteoglossum formosum</name>
    <dbReference type="NCBI Taxonomy" id="113540"/>
    <lineage>
        <taxon>Eukaryota</taxon>
        <taxon>Metazoa</taxon>
        <taxon>Chordata</taxon>
        <taxon>Craniata</taxon>
        <taxon>Vertebrata</taxon>
        <taxon>Euteleostomi</taxon>
        <taxon>Actinopterygii</taxon>
        <taxon>Neopterygii</taxon>
        <taxon>Teleostei</taxon>
        <taxon>Osteoglossocephala</taxon>
        <taxon>Osteoglossomorpha</taxon>
        <taxon>Osteoglossiformes</taxon>
        <taxon>Osteoglossidae</taxon>
        <taxon>Scleropages</taxon>
    </lineage>
</organism>
<sequence>MVKRIQCRHQSHNGRFTFAFAHSDGAQMGPPASFILASETHLRSLKCNFSHLFLVFFCVPGICGSNLLINGTEGESVELPSALGNMTRNDFFTMQWYFNDRNIVKNTGGKDDVNLHSQFRERLQLSSDFSLTITGLILQDSGVYQRSVLRKDRVKIPVHTVHLQLYESVKAVKIQLNTTWLPVKQTCEVHVMCSSSGDQSASYTWRKGNQTVRGRELHFSLSPAEGGVTLTCTVHNGVSEKSTNDTVRCTSAGDLTHRHNDFVQVNIDEPKPCVIKENG</sequence>
<protein>
    <recommendedName>
        <fullName evidence="5">Immunoglobulin V-set domain-containing protein</fullName>
    </recommendedName>
</protein>
<comment type="subcellular location">
    <subcellularLocation>
        <location evidence="1">Membrane</location>
    </subcellularLocation>
</comment>
<keyword evidence="7" id="KW-1185">Reference proteome</keyword>
<reference evidence="6" key="3">
    <citation type="submission" date="2025-09" db="UniProtKB">
        <authorList>
            <consortium name="Ensembl"/>
        </authorList>
    </citation>
    <scope>IDENTIFICATION</scope>
</reference>
<keyword evidence="4" id="KW-0325">Glycoprotein</keyword>
<feature type="domain" description="Immunoglobulin V-set" evidence="5">
    <location>
        <begin position="69"/>
        <end position="164"/>
    </location>
</feature>
<dbReference type="InterPro" id="IPR013106">
    <property type="entry name" value="Ig_V-set"/>
</dbReference>
<reference evidence="6" key="2">
    <citation type="submission" date="2025-08" db="UniProtKB">
        <authorList>
            <consortium name="Ensembl"/>
        </authorList>
    </citation>
    <scope>IDENTIFICATION</scope>
</reference>
<dbReference type="Gene3D" id="2.60.40.10">
    <property type="entry name" value="Immunoglobulins"/>
    <property type="match status" value="2"/>
</dbReference>